<reference evidence="15" key="1">
    <citation type="submission" date="2020-04" db="EMBL/GenBank/DDBJ databases">
        <title>Description of Shewanella salipaludis sp. nov., isolated from a salt marsh.</title>
        <authorList>
            <person name="Park S."/>
            <person name="Yoon J.-H."/>
        </authorList>
    </citation>
    <scope>NUCLEOTIDE SEQUENCE</scope>
    <source>
        <strain evidence="15">SHSM-M6</strain>
    </source>
</reference>
<dbReference type="Proteomes" id="UP000737113">
    <property type="component" value="Unassembled WGS sequence"/>
</dbReference>
<keyword evidence="10 12" id="KW-0186">Copper</keyword>
<evidence type="ECO:0000256" key="10">
    <source>
        <dbReference type="ARBA" id="ARBA00023008"/>
    </source>
</evidence>
<evidence type="ECO:0000256" key="11">
    <source>
        <dbReference type="ARBA" id="ARBA00049340"/>
    </source>
</evidence>
<evidence type="ECO:0000256" key="6">
    <source>
        <dbReference type="ARBA" id="ARBA00017290"/>
    </source>
</evidence>
<evidence type="ECO:0000256" key="9">
    <source>
        <dbReference type="ARBA" id="ARBA00023002"/>
    </source>
</evidence>
<dbReference type="PRINTS" id="PR00695">
    <property type="entry name" value="CUNO2RDTASE"/>
</dbReference>
<feature type="domain" description="Plastocyanin-like" evidence="14">
    <location>
        <begin position="37"/>
        <end position="146"/>
    </location>
</feature>
<comment type="similarity">
    <text evidence="3">Belongs to the multicopper oxidase family.</text>
</comment>
<comment type="catalytic activity">
    <reaction evidence="11">
        <text>nitric oxide + Fe(III)-[cytochrome c] + H2O = Fe(II)-[cytochrome c] + nitrite + 2 H(+)</text>
        <dbReference type="Rhea" id="RHEA:15233"/>
        <dbReference type="Rhea" id="RHEA-COMP:10350"/>
        <dbReference type="Rhea" id="RHEA-COMP:14399"/>
        <dbReference type="ChEBI" id="CHEBI:15377"/>
        <dbReference type="ChEBI" id="CHEBI:15378"/>
        <dbReference type="ChEBI" id="CHEBI:16301"/>
        <dbReference type="ChEBI" id="CHEBI:16480"/>
        <dbReference type="ChEBI" id="CHEBI:29033"/>
        <dbReference type="ChEBI" id="CHEBI:29034"/>
        <dbReference type="EC" id="1.7.2.1"/>
    </reaction>
</comment>
<feature type="binding site" description="type 1 copper site" evidence="12">
    <location>
        <position position="123"/>
    </location>
    <ligand>
        <name>Cu cation</name>
        <dbReference type="ChEBI" id="CHEBI:23378"/>
        <label>1</label>
    </ligand>
</feature>
<dbReference type="Gene3D" id="2.60.40.420">
    <property type="entry name" value="Cupredoxins - blue copper proteins"/>
    <property type="match status" value="2"/>
</dbReference>
<comment type="cofactor">
    <cofactor evidence="2 12">
        <name>Cu(2+)</name>
        <dbReference type="ChEBI" id="CHEBI:29036"/>
    </cofactor>
</comment>
<evidence type="ECO:0000313" key="16">
    <source>
        <dbReference type="Proteomes" id="UP000737113"/>
    </source>
</evidence>
<comment type="subunit">
    <text evidence="4">Homotrimer.</text>
</comment>
<feature type="binding site" description="type 1 copper site" evidence="12">
    <location>
        <position position="122"/>
    </location>
    <ligand>
        <name>Cu cation</name>
        <dbReference type="ChEBI" id="CHEBI:23378"/>
        <label>1</label>
    </ligand>
</feature>
<evidence type="ECO:0000256" key="1">
    <source>
        <dbReference type="ARBA" id="ARBA00001960"/>
    </source>
</evidence>
<organism evidence="15 16">
    <name type="scientific">Shewanella salipaludis</name>
    <dbReference type="NCBI Taxonomy" id="2723052"/>
    <lineage>
        <taxon>Bacteria</taxon>
        <taxon>Pseudomonadati</taxon>
        <taxon>Pseudomonadota</taxon>
        <taxon>Gammaproteobacteria</taxon>
        <taxon>Alteromonadales</taxon>
        <taxon>Shewanellaceae</taxon>
        <taxon>Shewanella</taxon>
    </lineage>
</organism>
<accession>A0A972FWQ2</accession>
<feature type="signal peptide" evidence="13">
    <location>
        <begin position="1"/>
        <end position="24"/>
    </location>
</feature>
<dbReference type="InterPro" id="IPR001287">
    <property type="entry name" value="NO2-reductase_Cu"/>
</dbReference>
<dbReference type="EMBL" id="JAAXYH010000014">
    <property type="protein sequence ID" value="NMH66649.1"/>
    <property type="molecule type" value="Genomic_DNA"/>
</dbReference>
<feature type="binding site" description="type 1 copper site" evidence="12">
    <location>
        <position position="83"/>
    </location>
    <ligand>
        <name>Cu cation</name>
        <dbReference type="ChEBI" id="CHEBI:23378"/>
        <label>1</label>
    </ligand>
</feature>
<comment type="cofactor">
    <cofactor evidence="1 12">
        <name>Cu(+)</name>
        <dbReference type="ChEBI" id="CHEBI:49552"/>
    </cofactor>
</comment>
<dbReference type="SUPFAM" id="SSF49503">
    <property type="entry name" value="Cupredoxins"/>
    <property type="match status" value="2"/>
</dbReference>
<evidence type="ECO:0000256" key="2">
    <source>
        <dbReference type="ARBA" id="ARBA00001973"/>
    </source>
</evidence>
<feature type="chain" id="PRO_5037538440" description="Copper-containing nitrite reductase" evidence="13">
    <location>
        <begin position="25"/>
        <end position="313"/>
    </location>
</feature>
<protein>
    <recommendedName>
        <fullName evidence="6">Copper-containing nitrite reductase</fullName>
        <ecNumber evidence="5">1.7.2.1</ecNumber>
    </recommendedName>
</protein>
<evidence type="ECO:0000256" key="7">
    <source>
        <dbReference type="ARBA" id="ARBA00022723"/>
    </source>
</evidence>
<keyword evidence="16" id="KW-1185">Reference proteome</keyword>
<evidence type="ECO:0000256" key="8">
    <source>
        <dbReference type="ARBA" id="ARBA00022737"/>
    </source>
</evidence>
<gene>
    <name evidence="15" type="ORF">HC757_15950</name>
</gene>
<dbReference type="InterPro" id="IPR008972">
    <property type="entry name" value="Cupredoxin"/>
</dbReference>
<evidence type="ECO:0000259" key="14">
    <source>
        <dbReference type="Pfam" id="PF07732"/>
    </source>
</evidence>
<feature type="binding site" description="type 1 copper site" evidence="12">
    <location>
        <position position="282"/>
    </location>
    <ligand>
        <name>Cu cation</name>
        <dbReference type="ChEBI" id="CHEBI:23378"/>
        <label>1</label>
    </ligand>
</feature>
<evidence type="ECO:0000256" key="13">
    <source>
        <dbReference type="SAM" id="SignalP"/>
    </source>
</evidence>
<dbReference type="CDD" id="cd11020">
    <property type="entry name" value="CuRO_1_CuNIR"/>
    <property type="match status" value="1"/>
</dbReference>
<evidence type="ECO:0000313" key="15">
    <source>
        <dbReference type="EMBL" id="NMH66649.1"/>
    </source>
</evidence>
<evidence type="ECO:0000256" key="3">
    <source>
        <dbReference type="ARBA" id="ARBA00010609"/>
    </source>
</evidence>
<evidence type="ECO:0000256" key="12">
    <source>
        <dbReference type="PIRSR" id="PIRSR601287-1"/>
    </source>
</evidence>
<keyword evidence="8" id="KW-0677">Repeat</keyword>
<keyword evidence="13" id="KW-0732">Signal</keyword>
<keyword evidence="9" id="KW-0560">Oxidoreductase</keyword>
<dbReference type="GO" id="GO:0050421">
    <property type="term" value="F:nitrite reductase (NO-forming) activity"/>
    <property type="evidence" value="ECO:0007669"/>
    <property type="project" value="UniProtKB-EC"/>
</dbReference>
<dbReference type="AlphaFoldDB" id="A0A972FWQ2"/>
<dbReference type="PANTHER" id="PTHR11709">
    <property type="entry name" value="MULTI-COPPER OXIDASE"/>
    <property type="match status" value="1"/>
</dbReference>
<dbReference type="GO" id="GO:0005507">
    <property type="term" value="F:copper ion binding"/>
    <property type="evidence" value="ECO:0007669"/>
    <property type="project" value="InterPro"/>
</dbReference>
<dbReference type="RefSeq" id="WP_169565372.1">
    <property type="nucleotide sequence ID" value="NZ_JAAXYH010000014.1"/>
</dbReference>
<feature type="binding site" description="type 1 copper site" evidence="12">
    <location>
        <position position="88"/>
    </location>
    <ligand>
        <name>Cu cation</name>
        <dbReference type="ChEBI" id="CHEBI:23378"/>
        <label>1</label>
    </ligand>
</feature>
<proteinExistence type="inferred from homology"/>
<dbReference type="InterPro" id="IPR011707">
    <property type="entry name" value="Cu-oxidase-like_N"/>
</dbReference>
<sequence>MKLAKLTTGILASLALLGSQTAAAKVVRVEMSVVEKQVVVDNAGTKNKMWTYGGTIPGPVVRVTQGDTVDFSLLNEKGNKQSHSMDFHAAIVDVLDEFQGVRPGRKKDFKFEAKYPGVFIYHCGADAMSEHISRGMYGVIIVDPKEGYSDAFPKPDREYVIVEGDLFEDDATPSERTNNDKWKGALINGKQFHYDPVHDQNASMVLESKPGERVRIFFVNAKINESSAFHPIAGIWDKVWDNGNPKNVRYGMQTINVAPAHGVIADLISPEGRSSNNALVDHQMKSALNGAITVLMNKPDADPKKGRNGNLVL</sequence>
<keyword evidence="7 12" id="KW-0479">Metal-binding</keyword>
<dbReference type="InterPro" id="IPR045087">
    <property type="entry name" value="Cu-oxidase_fam"/>
</dbReference>
<feature type="binding site" description="type 1 copper site" evidence="12">
    <location>
        <position position="131"/>
    </location>
    <ligand>
        <name>Cu cation</name>
        <dbReference type="ChEBI" id="CHEBI:23378"/>
        <label>1</label>
    </ligand>
</feature>
<feature type="binding site" description="type 1 copper site" evidence="12">
    <location>
        <position position="136"/>
    </location>
    <ligand>
        <name>Cu cation</name>
        <dbReference type="ChEBI" id="CHEBI:23378"/>
        <label>1</label>
    </ligand>
</feature>
<evidence type="ECO:0000256" key="4">
    <source>
        <dbReference type="ARBA" id="ARBA00011233"/>
    </source>
</evidence>
<dbReference type="PANTHER" id="PTHR11709:SF394">
    <property type="entry name" value="FI03373P-RELATED"/>
    <property type="match status" value="1"/>
</dbReference>
<comment type="caution">
    <text evidence="15">The sequence shown here is derived from an EMBL/GenBank/DDBJ whole genome shotgun (WGS) entry which is preliminary data.</text>
</comment>
<dbReference type="CDD" id="cd04208">
    <property type="entry name" value="CuRO_2_CuNIR"/>
    <property type="match status" value="1"/>
</dbReference>
<dbReference type="EC" id="1.7.2.1" evidence="5"/>
<dbReference type="Pfam" id="PF07732">
    <property type="entry name" value="Cu-oxidase_3"/>
    <property type="match status" value="1"/>
</dbReference>
<name>A0A972FWQ2_9GAMM</name>
<evidence type="ECO:0000256" key="5">
    <source>
        <dbReference type="ARBA" id="ARBA00011882"/>
    </source>
</evidence>